<organism evidence="2 3">
    <name type="scientific">Cytospora schulzeri</name>
    <dbReference type="NCBI Taxonomy" id="448051"/>
    <lineage>
        <taxon>Eukaryota</taxon>
        <taxon>Fungi</taxon>
        <taxon>Dikarya</taxon>
        <taxon>Ascomycota</taxon>
        <taxon>Pezizomycotina</taxon>
        <taxon>Sordariomycetes</taxon>
        <taxon>Sordariomycetidae</taxon>
        <taxon>Diaporthales</taxon>
        <taxon>Cytosporaceae</taxon>
        <taxon>Cytospora</taxon>
    </lineage>
</organism>
<feature type="compositionally biased region" description="Basic and acidic residues" evidence="1">
    <location>
        <begin position="105"/>
        <end position="114"/>
    </location>
</feature>
<evidence type="ECO:0000313" key="3">
    <source>
        <dbReference type="Proteomes" id="UP000283895"/>
    </source>
</evidence>
<protein>
    <submittedName>
        <fullName evidence="2">Uncharacterized protein</fullName>
    </submittedName>
</protein>
<comment type="caution">
    <text evidence="2">The sequence shown here is derived from an EMBL/GenBank/DDBJ whole genome shotgun (WGS) entry which is preliminary data.</text>
</comment>
<reference evidence="2 3" key="1">
    <citation type="submission" date="2015-09" db="EMBL/GenBank/DDBJ databases">
        <title>Host preference determinants of Valsa canker pathogens revealed by comparative genomics.</title>
        <authorList>
            <person name="Yin Z."/>
            <person name="Huang L."/>
        </authorList>
    </citation>
    <scope>NUCLEOTIDE SEQUENCE [LARGE SCALE GENOMIC DNA]</scope>
    <source>
        <strain evidence="2 3">03-1</strain>
    </source>
</reference>
<sequence>MCIQKITYQCRHSRLQQLPCDNTKQVKKRCWFRFGPAKPAEPVPCYRRYDWKLHESCSECRMFMLEGVTLDDLREAQKQRSQGYAEPVEPPRHYATPRPVGGIHVEPEDSRDAPRFATPKPVGGIYPLPPSAQDAGDLSPDSHYEASIFSDVTEWPRYDDVTAPVQARAPRPDSRYEPGVNAEVANLPGYYDVSAPVQATRAPRPDSYYEPGINAEVASLPGYYDVSAPVQARSPSLGSHYEPEVNADVANLPGYYDVPASARLTVPLQFHYARPGDSRTVSIKPAGRNVGTWNWLGASETRTSRVDSKDWYLIHQRNLRGPLCKPKATTFWASLPNQACE</sequence>
<dbReference type="AlphaFoldDB" id="A0A423X636"/>
<evidence type="ECO:0000256" key="1">
    <source>
        <dbReference type="SAM" id="MobiDB-lite"/>
    </source>
</evidence>
<name>A0A423X636_9PEZI</name>
<accession>A0A423X636</accession>
<gene>
    <name evidence="2" type="ORF">VMCG_01465</name>
</gene>
<feature type="region of interest" description="Disordered" evidence="1">
    <location>
        <begin position="77"/>
        <end position="143"/>
    </location>
</feature>
<evidence type="ECO:0000313" key="2">
    <source>
        <dbReference type="EMBL" id="ROW11226.1"/>
    </source>
</evidence>
<dbReference type="EMBL" id="LKEA01000002">
    <property type="protein sequence ID" value="ROW11226.1"/>
    <property type="molecule type" value="Genomic_DNA"/>
</dbReference>
<dbReference type="Proteomes" id="UP000283895">
    <property type="component" value="Unassembled WGS sequence"/>
</dbReference>
<proteinExistence type="predicted"/>
<dbReference type="OrthoDB" id="5243090at2759"/>
<keyword evidence="3" id="KW-1185">Reference proteome</keyword>